<sequence length="108" mass="12000">MPVNRSLARKQVLGDSEDKAVNQEVFVKSTCNPSLTSYFNYWVAKKKRLWSAGQKAVDTVSVNVPLVVGTHRSGCNFAGKLCSSDSVHGAFRERFFAMHIVLRCSFVS</sequence>
<protein>
    <submittedName>
        <fullName evidence="1 3">Uncharacterized protein</fullName>
    </submittedName>
</protein>
<evidence type="ECO:0000313" key="2">
    <source>
        <dbReference type="Proteomes" id="UP000270296"/>
    </source>
</evidence>
<proteinExistence type="predicted"/>
<dbReference type="WBParaSite" id="SBAD_0000154701-mRNA-1">
    <property type="protein sequence ID" value="SBAD_0000154701-mRNA-1"/>
    <property type="gene ID" value="SBAD_0000154701"/>
</dbReference>
<dbReference type="Proteomes" id="UP000270296">
    <property type="component" value="Unassembled WGS sequence"/>
</dbReference>
<accession>A0A183ICY2</accession>
<name>A0A183ICY2_9BILA</name>
<keyword evidence="2" id="KW-1185">Reference proteome</keyword>
<reference evidence="3" key="1">
    <citation type="submission" date="2016-06" db="UniProtKB">
        <authorList>
            <consortium name="WormBaseParasite"/>
        </authorList>
    </citation>
    <scope>IDENTIFICATION</scope>
</reference>
<evidence type="ECO:0000313" key="1">
    <source>
        <dbReference type="EMBL" id="VDO94457.1"/>
    </source>
</evidence>
<dbReference type="EMBL" id="UZAM01006838">
    <property type="protein sequence ID" value="VDO94457.1"/>
    <property type="molecule type" value="Genomic_DNA"/>
</dbReference>
<gene>
    <name evidence="1" type="ORF">SBAD_LOCUS1476</name>
</gene>
<evidence type="ECO:0000313" key="3">
    <source>
        <dbReference type="WBParaSite" id="SBAD_0000154701-mRNA-1"/>
    </source>
</evidence>
<dbReference type="AlphaFoldDB" id="A0A183ICY2"/>
<reference evidence="1 2" key="2">
    <citation type="submission" date="2018-11" db="EMBL/GenBank/DDBJ databases">
        <authorList>
            <consortium name="Pathogen Informatics"/>
        </authorList>
    </citation>
    <scope>NUCLEOTIDE SEQUENCE [LARGE SCALE GENOMIC DNA]</scope>
</reference>
<organism evidence="3">
    <name type="scientific">Soboliphyme baturini</name>
    <dbReference type="NCBI Taxonomy" id="241478"/>
    <lineage>
        <taxon>Eukaryota</taxon>
        <taxon>Metazoa</taxon>
        <taxon>Ecdysozoa</taxon>
        <taxon>Nematoda</taxon>
        <taxon>Enoplea</taxon>
        <taxon>Dorylaimia</taxon>
        <taxon>Dioctophymatida</taxon>
        <taxon>Dioctophymatoidea</taxon>
        <taxon>Soboliphymatidae</taxon>
        <taxon>Soboliphyme</taxon>
    </lineage>
</organism>